<evidence type="ECO:0000313" key="12">
    <source>
        <dbReference type="Proteomes" id="UP000431913"/>
    </source>
</evidence>
<dbReference type="Pfam" id="PF00482">
    <property type="entry name" value="T2SSF"/>
    <property type="match status" value="2"/>
</dbReference>
<evidence type="ECO:0000256" key="5">
    <source>
        <dbReference type="ARBA" id="ARBA00022989"/>
    </source>
</evidence>
<dbReference type="PRINTS" id="PR00812">
    <property type="entry name" value="BCTERIALGSPF"/>
</dbReference>
<keyword evidence="3" id="KW-1003">Cell membrane</keyword>
<feature type="transmembrane region" description="Helical" evidence="7">
    <location>
        <begin position="319"/>
        <end position="343"/>
    </location>
</feature>
<organism evidence="9 11">
    <name type="scientific">Ruthenibacterium lactatiformans</name>
    <dbReference type="NCBI Taxonomy" id="1550024"/>
    <lineage>
        <taxon>Bacteria</taxon>
        <taxon>Bacillati</taxon>
        <taxon>Bacillota</taxon>
        <taxon>Clostridia</taxon>
        <taxon>Eubacteriales</taxon>
        <taxon>Oscillospiraceae</taxon>
        <taxon>Ruthenibacterium</taxon>
    </lineage>
</organism>
<name>A0A0D8J2T7_9FIRM</name>
<keyword evidence="6 7" id="KW-0472">Membrane</keyword>
<dbReference type="Proteomes" id="UP000431913">
    <property type="component" value="Unassembled WGS sequence"/>
</dbReference>
<dbReference type="PANTHER" id="PTHR30012:SF0">
    <property type="entry name" value="TYPE II SECRETION SYSTEM PROTEIN F-RELATED"/>
    <property type="match status" value="1"/>
</dbReference>
<evidence type="ECO:0000313" key="9">
    <source>
        <dbReference type="EMBL" id="KJF41265.1"/>
    </source>
</evidence>
<dbReference type="InterPro" id="IPR003004">
    <property type="entry name" value="GspF/PilC"/>
</dbReference>
<feature type="transmembrane region" description="Helical" evidence="7">
    <location>
        <begin position="155"/>
        <end position="179"/>
    </location>
</feature>
<evidence type="ECO:0000256" key="6">
    <source>
        <dbReference type="ARBA" id="ARBA00023136"/>
    </source>
</evidence>
<keyword evidence="11" id="KW-1185">Reference proteome</keyword>
<dbReference type="InterPro" id="IPR018076">
    <property type="entry name" value="T2SS_GspF_dom"/>
</dbReference>
<dbReference type="AlphaFoldDB" id="A0A0D8J2T7"/>
<dbReference type="GeneID" id="42855026"/>
<dbReference type="Gene3D" id="1.20.81.30">
    <property type="entry name" value="Type II secretion system (T2SS), domain F"/>
    <property type="match status" value="2"/>
</dbReference>
<reference evidence="10 12" key="2">
    <citation type="submission" date="2019-08" db="EMBL/GenBank/DDBJ databases">
        <title>In-depth cultivation of the pig gut microbiome towards novel bacterial diversity and tailored functional studies.</title>
        <authorList>
            <person name="Wylensek D."/>
            <person name="Hitch T.C.A."/>
            <person name="Clavel T."/>
        </authorList>
    </citation>
    <scope>NUCLEOTIDE SEQUENCE [LARGE SCALE GENOMIC DNA]</scope>
    <source>
        <strain evidence="10 12">WCA3-601-WT-6J</strain>
    </source>
</reference>
<comment type="caution">
    <text evidence="9">The sequence shown here is derived from an EMBL/GenBank/DDBJ whole genome shotgun (WGS) entry which is preliminary data.</text>
</comment>
<evidence type="ECO:0000259" key="8">
    <source>
        <dbReference type="Pfam" id="PF00482"/>
    </source>
</evidence>
<dbReference type="GO" id="GO:0005886">
    <property type="term" value="C:plasma membrane"/>
    <property type="evidence" value="ECO:0007669"/>
    <property type="project" value="UniProtKB-SubCell"/>
</dbReference>
<dbReference type="RefSeq" id="WP_050004120.1">
    <property type="nucleotide sequence ID" value="NZ_CAOJUJ010000011.1"/>
</dbReference>
<protein>
    <submittedName>
        <fullName evidence="10">Type II secretion system F family protein</fullName>
    </submittedName>
    <submittedName>
        <fullName evidence="9">Type II secretion system protein</fullName>
    </submittedName>
</protein>
<dbReference type="PANTHER" id="PTHR30012">
    <property type="entry name" value="GENERAL SECRETION PATHWAY PROTEIN"/>
    <property type="match status" value="1"/>
</dbReference>
<comment type="subcellular location">
    <subcellularLocation>
        <location evidence="1">Cell membrane</location>
        <topology evidence="1">Multi-pass membrane protein</topology>
    </subcellularLocation>
</comment>
<evidence type="ECO:0000256" key="4">
    <source>
        <dbReference type="ARBA" id="ARBA00022692"/>
    </source>
</evidence>
<feature type="domain" description="Type II secretion system protein GspF" evidence="8">
    <location>
        <begin position="14"/>
        <end position="136"/>
    </location>
</feature>
<dbReference type="EMBL" id="JXXK01000001">
    <property type="protein sequence ID" value="KJF41265.1"/>
    <property type="molecule type" value="Genomic_DNA"/>
</dbReference>
<accession>A0A0D8J2T7</accession>
<evidence type="ECO:0000256" key="2">
    <source>
        <dbReference type="ARBA" id="ARBA00005745"/>
    </source>
</evidence>
<proteinExistence type="inferred from homology"/>
<feature type="transmembrane region" description="Helical" evidence="7">
    <location>
        <begin position="112"/>
        <end position="135"/>
    </location>
</feature>
<dbReference type="Proteomes" id="UP000032483">
    <property type="component" value="Unassembled WGS sequence"/>
</dbReference>
<feature type="domain" description="Type II secretion system protein GspF" evidence="8">
    <location>
        <begin position="216"/>
        <end position="338"/>
    </location>
</feature>
<gene>
    <name evidence="10" type="ORF">FYJ76_02070</name>
    <name evidence="9" type="ORF">TQ39_00040</name>
</gene>
<evidence type="ECO:0000313" key="10">
    <source>
        <dbReference type="EMBL" id="MST90733.1"/>
    </source>
</evidence>
<evidence type="ECO:0000313" key="11">
    <source>
        <dbReference type="Proteomes" id="UP000032483"/>
    </source>
</evidence>
<reference evidence="9" key="1">
    <citation type="submission" date="2015-02" db="EMBL/GenBank/DDBJ databases">
        <title>A novel member of the family Ruminococcaceae isolated from human feces.</title>
        <authorList>
            <person name="Shkoporov A.N."/>
            <person name="Chaplin A.V."/>
            <person name="Motuzova O.V."/>
            <person name="Kafarskaia L.I."/>
            <person name="Khokhlova E.V."/>
            <person name="Efimov B.A."/>
        </authorList>
    </citation>
    <scope>NUCLEOTIDE SEQUENCE [LARGE SCALE GENOMIC DNA]</scope>
    <source>
        <strain evidence="9">585-1</strain>
    </source>
</reference>
<sequence>MAAKILRSLAVSAFCEDMAMMLAAGIQVDDALSLMRGDSGDGPLYDAASAVLERVQMGEPLAEAVEQCGYFPAYAAQLVAAGEAAGRTESVLKSLAVYYETQDKLEKRLKSAVIYPAVLLFLMAGVLAVLVARVLPVFTGVYTGLAGSVAASSYAYITAANIIGWASLCLVIVLTALLLTGAAAARTQRGNGLFRTLFEKLPFTSAAARRLAEAQFTTALATFTASGMDTDTAMERASDMVRHRALRAQLESCRRQMLEGRSLAQAVYDNRVFEPLYARMLMSGARSGNLDQVLARLAQVFSEDANMRMGRIIDSVEPVLAGFLTVSVGITLLAVMLPLIGILTSIG</sequence>
<evidence type="ECO:0000256" key="1">
    <source>
        <dbReference type="ARBA" id="ARBA00004651"/>
    </source>
</evidence>
<keyword evidence="5 7" id="KW-1133">Transmembrane helix</keyword>
<evidence type="ECO:0000256" key="7">
    <source>
        <dbReference type="SAM" id="Phobius"/>
    </source>
</evidence>
<dbReference type="InterPro" id="IPR042094">
    <property type="entry name" value="T2SS_GspF_sf"/>
</dbReference>
<keyword evidence="4 7" id="KW-0812">Transmembrane</keyword>
<comment type="similarity">
    <text evidence="2">Belongs to the GSP F family.</text>
</comment>
<dbReference type="EMBL" id="VUNJ01000002">
    <property type="protein sequence ID" value="MST90733.1"/>
    <property type="molecule type" value="Genomic_DNA"/>
</dbReference>
<evidence type="ECO:0000256" key="3">
    <source>
        <dbReference type="ARBA" id="ARBA00022475"/>
    </source>
</evidence>